<evidence type="ECO:0000259" key="2">
    <source>
        <dbReference type="Pfam" id="PF05838"/>
    </source>
</evidence>
<gene>
    <name evidence="4" type="ORF">GHJ91_23305</name>
</gene>
<name>A0A6G1WQQ6_9HYPH</name>
<proteinExistence type="predicted"/>
<keyword evidence="1" id="KW-1133">Transmembrane helix</keyword>
<keyword evidence="1" id="KW-0472">Membrane</keyword>
<feature type="domain" description="Peptidoglycan binding" evidence="3">
    <location>
        <begin position="99"/>
        <end position="164"/>
    </location>
</feature>
<dbReference type="SUPFAM" id="SSF53955">
    <property type="entry name" value="Lysozyme-like"/>
    <property type="match status" value="1"/>
</dbReference>
<dbReference type="CDD" id="cd13926">
    <property type="entry name" value="N-acetylmuramidase_GH108"/>
    <property type="match status" value="1"/>
</dbReference>
<sequence>MATSSFKAALARVLVHEGGYVNHPRDPGGATNQGIIQRTYDAYRRSKKLAPRSVQKLTAPERDAIYRRQYWDAIKGDKLPVGVDYVVFDGAVNSGPKQSIKWLQRALGSAYRGQIDGVIGLATFAALEAVEDHDALIDRICDRRMVYLRALDMWSYFAGGWTRRVQNVRAAGKAMADERKDEVAAVHIAGAETKARIEDARKAPSKAPADAATGGGIGAGGIAGTLQSLQEQLTPLSVAGDWITTTVVVLALTGGVLAIGGIGYRYWAKREEAGLADALDAVPA</sequence>
<organism evidence="4">
    <name type="scientific">Sinorhizobium medicae</name>
    <dbReference type="NCBI Taxonomy" id="110321"/>
    <lineage>
        <taxon>Bacteria</taxon>
        <taxon>Pseudomonadati</taxon>
        <taxon>Pseudomonadota</taxon>
        <taxon>Alphaproteobacteria</taxon>
        <taxon>Hyphomicrobiales</taxon>
        <taxon>Rhizobiaceae</taxon>
        <taxon>Sinorhizobium/Ensifer group</taxon>
        <taxon>Sinorhizobium</taxon>
    </lineage>
</organism>
<feature type="transmembrane region" description="Helical" evidence="1">
    <location>
        <begin position="242"/>
        <end position="264"/>
    </location>
</feature>
<comment type="caution">
    <text evidence="4">The sequence shown here is derived from an EMBL/GenBank/DDBJ whole genome shotgun (WGS) entry which is preliminary data.</text>
</comment>
<dbReference type="Pfam" id="PF09374">
    <property type="entry name" value="PG_binding_3"/>
    <property type="match status" value="1"/>
</dbReference>
<protein>
    <submittedName>
        <fullName evidence="4">N-acetylmuramidase</fullName>
    </submittedName>
</protein>
<evidence type="ECO:0000313" key="4">
    <source>
        <dbReference type="EMBL" id="MQW72002.1"/>
    </source>
</evidence>
<evidence type="ECO:0000256" key="1">
    <source>
        <dbReference type="SAM" id="Phobius"/>
    </source>
</evidence>
<dbReference type="Pfam" id="PF05838">
    <property type="entry name" value="Glyco_hydro_108"/>
    <property type="match status" value="1"/>
</dbReference>
<dbReference type="Gene3D" id="1.20.141.10">
    <property type="entry name" value="Chitosanase, subunit A, domain 1"/>
    <property type="match status" value="1"/>
</dbReference>
<dbReference type="InterPro" id="IPR018537">
    <property type="entry name" value="Peptidoglycan-bd_3"/>
</dbReference>
<dbReference type="EMBL" id="WISB01000125">
    <property type="protein sequence ID" value="MQW72002.1"/>
    <property type="molecule type" value="Genomic_DNA"/>
</dbReference>
<dbReference type="AlphaFoldDB" id="A0A6G1WQQ6"/>
<dbReference type="InterPro" id="IPR023346">
    <property type="entry name" value="Lysozyme-like_dom_sf"/>
</dbReference>
<reference evidence="4" key="1">
    <citation type="journal article" date="2013" name="Genome Biol.">
        <title>Comparative genomics of the core and accessory genomes of 48 Sinorhizobium strains comprising five genospecies.</title>
        <authorList>
            <person name="Sugawara M."/>
            <person name="Epstein B."/>
            <person name="Badgley B.D."/>
            <person name="Unno T."/>
            <person name="Xu L."/>
            <person name="Reese J."/>
            <person name="Gyaneshwar P."/>
            <person name="Denny R."/>
            <person name="Mudge J."/>
            <person name="Bharti A.K."/>
            <person name="Farmer A.D."/>
            <person name="May G.D."/>
            <person name="Woodward J.E."/>
            <person name="Medigue C."/>
            <person name="Vallenet D."/>
            <person name="Lajus A."/>
            <person name="Rouy Z."/>
            <person name="Martinez-Vaz B."/>
            <person name="Tiffin P."/>
            <person name="Young N.D."/>
            <person name="Sadowsky M.J."/>
        </authorList>
    </citation>
    <scope>NUCLEOTIDE SEQUENCE</scope>
    <source>
        <strain evidence="4">M1</strain>
    </source>
</reference>
<evidence type="ECO:0000259" key="3">
    <source>
        <dbReference type="Pfam" id="PF09374"/>
    </source>
</evidence>
<keyword evidence="1" id="KW-0812">Transmembrane</keyword>
<dbReference type="InterPro" id="IPR008565">
    <property type="entry name" value="TtsA-like_GH18_dom"/>
</dbReference>
<accession>A0A6G1WQQ6</accession>
<feature type="domain" description="TtsA-like Glycoside hydrolase family 108" evidence="2">
    <location>
        <begin position="11"/>
        <end position="95"/>
    </location>
</feature>
<dbReference type="RefSeq" id="WP_153413500.1">
    <property type="nucleotide sequence ID" value="NZ_WISB01000125.1"/>
</dbReference>